<reference evidence="1 2" key="1">
    <citation type="journal article" date="2024" name="BMC Genomics">
        <title>De novo assembly and annotation of Popillia japonica's genome with initial clues to its potential as an invasive pest.</title>
        <authorList>
            <person name="Cucini C."/>
            <person name="Boschi S."/>
            <person name="Funari R."/>
            <person name="Cardaioli E."/>
            <person name="Iannotti N."/>
            <person name="Marturano G."/>
            <person name="Paoli F."/>
            <person name="Bruttini M."/>
            <person name="Carapelli A."/>
            <person name="Frati F."/>
            <person name="Nardi F."/>
        </authorList>
    </citation>
    <scope>NUCLEOTIDE SEQUENCE [LARGE SCALE GENOMIC DNA]</scope>
    <source>
        <strain evidence="1">DMR45628</strain>
    </source>
</reference>
<keyword evidence="2" id="KW-1185">Reference proteome</keyword>
<dbReference type="AlphaFoldDB" id="A0AAW1ICH3"/>
<accession>A0AAW1ICH3</accession>
<dbReference type="EMBL" id="JASPKY010000682">
    <property type="protein sequence ID" value="KAK9686844.1"/>
    <property type="molecule type" value="Genomic_DNA"/>
</dbReference>
<evidence type="ECO:0000313" key="2">
    <source>
        <dbReference type="Proteomes" id="UP001458880"/>
    </source>
</evidence>
<name>A0AAW1ICH3_POPJA</name>
<comment type="caution">
    <text evidence="1">The sequence shown here is derived from an EMBL/GenBank/DDBJ whole genome shotgun (WGS) entry which is preliminary data.</text>
</comment>
<sequence length="119" mass="13482">MFANNWQHRPEPQIEDNVASKLIECLKYYSLEAPSTGGNYNQAPFGPDRSNLNMFDGITNRSTLGCARRGKQTLEPTPLCAAKNQEKMDNIKLCAASGTNTIFSIYIFDNYYCRLYANR</sequence>
<gene>
    <name evidence="1" type="ORF">QE152_g36897</name>
</gene>
<organism evidence="1 2">
    <name type="scientific">Popillia japonica</name>
    <name type="common">Japanese beetle</name>
    <dbReference type="NCBI Taxonomy" id="7064"/>
    <lineage>
        <taxon>Eukaryota</taxon>
        <taxon>Metazoa</taxon>
        <taxon>Ecdysozoa</taxon>
        <taxon>Arthropoda</taxon>
        <taxon>Hexapoda</taxon>
        <taxon>Insecta</taxon>
        <taxon>Pterygota</taxon>
        <taxon>Neoptera</taxon>
        <taxon>Endopterygota</taxon>
        <taxon>Coleoptera</taxon>
        <taxon>Polyphaga</taxon>
        <taxon>Scarabaeiformia</taxon>
        <taxon>Scarabaeidae</taxon>
        <taxon>Rutelinae</taxon>
        <taxon>Popillia</taxon>
    </lineage>
</organism>
<proteinExistence type="predicted"/>
<dbReference type="Proteomes" id="UP001458880">
    <property type="component" value="Unassembled WGS sequence"/>
</dbReference>
<protein>
    <submittedName>
        <fullName evidence="1">Uncharacterized protein</fullName>
    </submittedName>
</protein>
<evidence type="ECO:0000313" key="1">
    <source>
        <dbReference type="EMBL" id="KAK9686844.1"/>
    </source>
</evidence>